<evidence type="ECO:0000313" key="3">
    <source>
        <dbReference type="Proteomes" id="UP001183794"/>
    </source>
</evidence>
<comment type="caution">
    <text evidence="2">The sequence shown here is derived from an EMBL/GenBank/DDBJ whole genome shotgun (WGS) entry which is preliminary data.</text>
</comment>
<keyword evidence="3" id="KW-1185">Reference proteome</keyword>
<evidence type="ECO:0000313" key="2">
    <source>
        <dbReference type="EMBL" id="MDR7346147.1"/>
    </source>
</evidence>
<name>A0ABU2AXR4_9MICC</name>
<accession>A0ABU2AXR4</accession>
<feature type="transmembrane region" description="Helical" evidence="1">
    <location>
        <begin position="46"/>
        <end position="65"/>
    </location>
</feature>
<feature type="transmembrane region" description="Helical" evidence="1">
    <location>
        <begin position="72"/>
        <end position="92"/>
    </location>
</feature>
<keyword evidence="1" id="KW-1133">Transmembrane helix</keyword>
<dbReference type="EMBL" id="JAVDYJ010000001">
    <property type="protein sequence ID" value="MDR7346147.1"/>
    <property type="molecule type" value="Genomic_DNA"/>
</dbReference>
<evidence type="ECO:0000256" key="1">
    <source>
        <dbReference type="SAM" id="Phobius"/>
    </source>
</evidence>
<dbReference type="RefSeq" id="WP_310170704.1">
    <property type="nucleotide sequence ID" value="NZ_BAABHE010000002.1"/>
</dbReference>
<keyword evidence="1" id="KW-0472">Membrane</keyword>
<organism evidence="2 3">
    <name type="scientific">Enteractinococcus fodinae</name>
    <dbReference type="NCBI Taxonomy" id="684663"/>
    <lineage>
        <taxon>Bacteria</taxon>
        <taxon>Bacillati</taxon>
        <taxon>Actinomycetota</taxon>
        <taxon>Actinomycetes</taxon>
        <taxon>Micrococcales</taxon>
        <taxon>Micrococcaceae</taxon>
    </lineage>
</organism>
<protein>
    <submittedName>
        <fullName evidence="2">Uncharacterized protein</fullName>
    </submittedName>
</protein>
<gene>
    <name evidence="2" type="ORF">J2S62_000404</name>
</gene>
<reference evidence="2 3" key="1">
    <citation type="submission" date="2023-07" db="EMBL/GenBank/DDBJ databases">
        <title>Sequencing the genomes of 1000 actinobacteria strains.</title>
        <authorList>
            <person name="Klenk H.-P."/>
        </authorList>
    </citation>
    <scope>NUCLEOTIDE SEQUENCE [LARGE SCALE GENOMIC DNA]</scope>
    <source>
        <strain evidence="2 3">DSM 22966</strain>
    </source>
</reference>
<sequence>MTWPPITPGQQRARRWSVITFVLGVLSVTLFFVFQEPTPTGWRTSLLLIIFPIVLGVTGIVFGAISKRYLWVVLNAVVMLSFPLLMFFGTLIHGP</sequence>
<dbReference type="Proteomes" id="UP001183794">
    <property type="component" value="Unassembled WGS sequence"/>
</dbReference>
<keyword evidence="1" id="KW-0812">Transmembrane</keyword>
<proteinExistence type="predicted"/>
<feature type="transmembrane region" description="Helical" evidence="1">
    <location>
        <begin position="16"/>
        <end position="34"/>
    </location>
</feature>